<protein>
    <submittedName>
        <fullName evidence="4">EKA-like protein</fullName>
    </submittedName>
</protein>
<evidence type="ECO:0000313" key="3">
    <source>
        <dbReference type="Proteomes" id="UP000275846"/>
    </source>
</evidence>
<evidence type="ECO:0000313" key="4">
    <source>
        <dbReference type="WBParaSite" id="SSLN_0001041801-mRNA-1"/>
    </source>
</evidence>
<dbReference type="OrthoDB" id="10485903at2759"/>
<keyword evidence="3" id="KW-1185">Reference proteome</keyword>
<reference evidence="4" key="1">
    <citation type="submission" date="2016-06" db="UniProtKB">
        <authorList>
            <consortium name="WormBaseParasite"/>
        </authorList>
    </citation>
    <scope>IDENTIFICATION</scope>
</reference>
<proteinExistence type="predicted"/>
<evidence type="ECO:0000256" key="1">
    <source>
        <dbReference type="SAM" id="MobiDB-lite"/>
    </source>
</evidence>
<dbReference type="AlphaFoldDB" id="A0A183T0P6"/>
<organism evidence="4">
    <name type="scientific">Schistocephalus solidus</name>
    <name type="common">Tapeworm</name>
    <dbReference type="NCBI Taxonomy" id="70667"/>
    <lineage>
        <taxon>Eukaryota</taxon>
        <taxon>Metazoa</taxon>
        <taxon>Spiralia</taxon>
        <taxon>Lophotrochozoa</taxon>
        <taxon>Platyhelminthes</taxon>
        <taxon>Cestoda</taxon>
        <taxon>Eucestoda</taxon>
        <taxon>Diphyllobothriidea</taxon>
        <taxon>Diphyllobothriidae</taxon>
        <taxon>Schistocephalus</taxon>
    </lineage>
</organism>
<sequence length="252" mass="27869">MIPRKFAPAAKVASPDDVKENEILTEIERPPKPAMTMEKRMQKKNKADNELVESSEVKKKPIQEQAFIPGWSKRPPGFHYVPRTGAVLNKVNLEETESFRKMTRSLSTEKTAEQTPLRALNILKNNLSKNAVFDADGNILATLPLAPCSTATSSRVRIRPAEKTVKGDAQPSRSTSRTGPRVLWRIGPKQETGTKKNDLTIPPVTYTEDRSNPKSNMSALAEAIRLAPGVSLWDGTNVFSSRPQAHSGDNSR</sequence>
<dbReference type="EMBL" id="UYSU01035614">
    <property type="protein sequence ID" value="VDL96429.1"/>
    <property type="molecule type" value="Genomic_DNA"/>
</dbReference>
<reference evidence="2 3" key="2">
    <citation type="submission" date="2018-11" db="EMBL/GenBank/DDBJ databases">
        <authorList>
            <consortium name="Pathogen Informatics"/>
        </authorList>
    </citation>
    <scope>NUCLEOTIDE SEQUENCE [LARGE SCALE GENOMIC DNA]</scope>
    <source>
        <strain evidence="2 3">NST_G2</strain>
    </source>
</reference>
<feature type="region of interest" description="Disordered" evidence="1">
    <location>
        <begin position="28"/>
        <end position="58"/>
    </location>
</feature>
<dbReference type="Proteomes" id="UP000275846">
    <property type="component" value="Unassembled WGS sequence"/>
</dbReference>
<evidence type="ECO:0000313" key="2">
    <source>
        <dbReference type="EMBL" id="VDL96429.1"/>
    </source>
</evidence>
<accession>A0A183T0P6</accession>
<feature type="region of interest" description="Disordered" evidence="1">
    <location>
        <begin position="151"/>
        <end position="216"/>
    </location>
</feature>
<dbReference type="WBParaSite" id="SSLN_0001041801-mRNA-1">
    <property type="protein sequence ID" value="SSLN_0001041801-mRNA-1"/>
    <property type="gene ID" value="SSLN_0001041801"/>
</dbReference>
<name>A0A183T0P6_SCHSO</name>
<gene>
    <name evidence="2" type="ORF">SSLN_LOCUS10044</name>
</gene>